<reference evidence="2 3" key="2">
    <citation type="journal article" date="2013" name="Plant Cell Physiol.">
        <title>Rice Annotation Project Database (RAP-DB): an integrative and interactive database for rice genomics.</title>
        <authorList>
            <person name="Sakai H."/>
            <person name="Lee S.S."/>
            <person name="Tanaka T."/>
            <person name="Numa H."/>
            <person name="Kim J."/>
            <person name="Kawahara Y."/>
            <person name="Wakimoto H."/>
            <person name="Yang C.C."/>
            <person name="Iwamoto M."/>
            <person name="Abe T."/>
            <person name="Yamada Y."/>
            <person name="Muto A."/>
            <person name="Inokuchi H."/>
            <person name="Ikemura T."/>
            <person name="Matsumoto T."/>
            <person name="Sasaki T."/>
            <person name="Itoh T."/>
        </authorList>
    </citation>
    <scope>NUCLEOTIDE SEQUENCE [LARGE SCALE GENOMIC DNA]</scope>
    <source>
        <strain evidence="3">cv. Nipponbare</strain>
    </source>
</reference>
<dbReference type="EMBL" id="AP014963">
    <property type="protein sequence ID" value="BAT00583.1"/>
    <property type="molecule type" value="Genomic_DNA"/>
</dbReference>
<dbReference type="STRING" id="39947.A0A0P0X3J1"/>
<feature type="region of interest" description="Disordered" evidence="1">
    <location>
        <begin position="163"/>
        <end position="224"/>
    </location>
</feature>
<dbReference type="PaxDb" id="39947-A0A0P0X3J1"/>
<accession>A0A0P0X3J1</accession>
<dbReference type="Gramene" id="Os07t0209401-00">
    <property type="protein sequence ID" value="Os07t0209401-00"/>
    <property type="gene ID" value="Os07g0209401"/>
</dbReference>
<feature type="compositionally biased region" description="Basic and acidic residues" evidence="1">
    <location>
        <begin position="163"/>
        <end position="173"/>
    </location>
</feature>
<feature type="compositionally biased region" description="Polar residues" evidence="1">
    <location>
        <begin position="109"/>
        <end position="121"/>
    </location>
</feature>
<dbReference type="AlphaFoldDB" id="A0A0P0X3J1"/>
<reference evidence="3" key="1">
    <citation type="journal article" date="2005" name="Nature">
        <title>The map-based sequence of the rice genome.</title>
        <authorList>
            <consortium name="International rice genome sequencing project (IRGSP)"/>
            <person name="Matsumoto T."/>
            <person name="Wu J."/>
            <person name="Kanamori H."/>
            <person name="Katayose Y."/>
            <person name="Fujisawa M."/>
            <person name="Namiki N."/>
            <person name="Mizuno H."/>
            <person name="Yamamoto K."/>
            <person name="Antonio B.A."/>
            <person name="Baba T."/>
            <person name="Sakata K."/>
            <person name="Nagamura Y."/>
            <person name="Aoki H."/>
            <person name="Arikawa K."/>
            <person name="Arita K."/>
            <person name="Bito T."/>
            <person name="Chiden Y."/>
            <person name="Fujitsuka N."/>
            <person name="Fukunaka R."/>
            <person name="Hamada M."/>
            <person name="Harada C."/>
            <person name="Hayashi A."/>
            <person name="Hijishita S."/>
            <person name="Honda M."/>
            <person name="Hosokawa S."/>
            <person name="Ichikawa Y."/>
            <person name="Idonuma A."/>
            <person name="Iijima M."/>
            <person name="Ikeda M."/>
            <person name="Ikeno M."/>
            <person name="Ito K."/>
            <person name="Ito S."/>
            <person name="Ito T."/>
            <person name="Ito Y."/>
            <person name="Ito Y."/>
            <person name="Iwabuchi A."/>
            <person name="Kamiya K."/>
            <person name="Karasawa W."/>
            <person name="Kurita K."/>
            <person name="Katagiri S."/>
            <person name="Kikuta A."/>
            <person name="Kobayashi H."/>
            <person name="Kobayashi N."/>
            <person name="Machita K."/>
            <person name="Maehara T."/>
            <person name="Masukawa M."/>
            <person name="Mizubayashi T."/>
            <person name="Mukai Y."/>
            <person name="Nagasaki H."/>
            <person name="Nagata Y."/>
            <person name="Naito S."/>
            <person name="Nakashima M."/>
            <person name="Nakama Y."/>
            <person name="Nakamichi Y."/>
            <person name="Nakamura M."/>
            <person name="Meguro A."/>
            <person name="Negishi M."/>
            <person name="Ohta I."/>
            <person name="Ohta T."/>
            <person name="Okamoto M."/>
            <person name="Ono N."/>
            <person name="Saji S."/>
            <person name="Sakaguchi M."/>
            <person name="Sakai K."/>
            <person name="Shibata M."/>
            <person name="Shimokawa T."/>
            <person name="Song J."/>
            <person name="Takazaki Y."/>
            <person name="Terasawa K."/>
            <person name="Tsugane M."/>
            <person name="Tsuji K."/>
            <person name="Ueda S."/>
            <person name="Waki K."/>
            <person name="Yamagata H."/>
            <person name="Yamamoto M."/>
            <person name="Yamamoto S."/>
            <person name="Yamane H."/>
            <person name="Yoshiki S."/>
            <person name="Yoshihara R."/>
            <person name="Yukawa K."/>
            <person name="Zhong H."/>
            <person name="Yano M."/>
            <person name="Yuan Q."/>
            <person name="Ouyang S."/>
            <person name="Liu J."/>
            <person name="Jones K.M."/>
            <person name="Gansberger K."/>
            <person name="Moffat K."/>
            <person name="Hill J."/>
            <person name="Bera J."/>
            <person name="Fadrosh D."/>
            <person name="Jin S."/>
            <person name="Johri S."/>
            <person name="Kim M."/>
            <person name="Overton L."/>
            <person name="Reardon M."/>
            <person name="Tsitrin T."/>
            <person name="Vuong H."/>
            <person name="Weaver B."/>
            <person name="Ciecko A."/>
            <person name="Tallon L."/>
            <person name="Jackson J."/>
            <person name="Pai G."/>
            <person name="Aken S.V."/>
            <person name="Utterback T."/>
            <person name="Reidmuller S."/>
            <person name="Feldblyum T."/>
            <person name="Hsiao J."/>
            <person name="Zismann V."/>
            <person name="Iobst S."/>
            <person name="de Vazeille A.R."/>
            <person name="Buell C.R."/>
            <person name="Ying K."/>
            <person name="Li Y."/>
            <person name="Lu T."/>
            <person name="Huang Y."/>
            <person name="Zhao Q."/>
            <person name="Feng Q."/>
            <person name="Zhang L."/>
            <person name="Zhu J."/>
            <person name="Weng Q."/>
            <person name="Mu J."/>
            <person name="Lu Y."/>
            <person name="Fan D."/>
            <person name="Liu Y."/>
            <person name="Guan J."/>
            <person name="Zhang Y."/>
            <person name="Yu S."/>
            <person name="Liu X."/>
            <person name="Zhang Y."/>
            <person name="Hong G."/>
            <person name="Han B."/>
            <person name="Choisne N."/>
            <person name="Demange N."/>
            <person name="Orjeda G."/>
            <person name="Samain S."/>
            <person name="Cattolico L."/>
            <person name="Pelletier E."/>
            <person name="Couloux A."/>
            <person name="Segurens B."/>
            <person name="Wincker P."/>
            <person name="D'Hont A."/>
            <person name="Scarpelli C."/>
            <person name="Weissenbach J."/>
            <person name="Salanoubat M."/>
            <person name="Quetier F."/>
            <person name="Yu Y."/>
            <person name="Kim H.R."/>
            <person name="Rambo T."/>
            <person name="Currie J."/>
            <person name="Collura K."/>
            <person name="Luo M."/>
            <person name="Yang T."/>
            <person name="Ammiraju J.S.S."/>
            <person name="Engler F."/>
            <person name="Soderlund C."/>
            <person name="Wing R.A."/>
            <person name="Palmer L.E."/>
            <person name="de la Bastide M."/>
            <person name="Spiegel L."/>
            <person name="Nascimento L."/>
            <person name="Zutavern T."/>
            <person name="O'Shaughnessy A."/>
            <person name="Dike S."/>
            <person name="Dedhia N."/>
            <person name="Preston R."/>
            <person name="Balija V."/>
            <person name="McCombie W.R."/>
            <person name="Chow T."/>
            <person name="Chen H."/>
            <person name="Chung M."/>
            <person name="Chen C."/>
            <person name="Shaw J."/>
            <person name="Wu H."/>
            <person name="Hsiao K."/>
            <person name="Chao Y."/>
            <person name="Chu M."/>
            <person name="Cheng C."/>
            <person name="Hour A."/>
            <person name="Lee P."/>
            <person name="Lin S."/>
            <person name="Lin Y."/>
            <person name="Liou J."/>
            <person name="Liu S."/>
            <person name="Hsing Y."/>
            <person name="Raghuvanshi S."/>
            <person name="Mohanty A."/>
            <person name="Bharti A.K."/>
            <person name="Gaur A."/>
            <person name="Gupta V."/>
            <person name="Kumar D."/>
            <person name="Ravi V."/>
            <person name="Vij S."/>
            <person name="Kapur A."/>
            <person name="Khurana P."/>
            <person name="Khurana P."/>
            <person name="Khurana J.P."/>
            <person name="Tyagi A.K."/>
            <person name="Gaikwad K."/>
            <person name="Singh A."/>
            <person name="Dalal V."/>
            <person name="Srivastava S."/>
            <person name="Dixit A."/>
            <person name="Pal A.K."/>
            <person name="Ghazi I.A."/>
            <person name="Yadav M."/>
            <person name="Pandit A."/>
            <person name="Bhargava A."/>
            <person name="Sureshbabu K."/>
            <person name="Batra K."/>
            <person name="Sharma T.R."/>
            <person name="Mohapatra T."/>
            <person name="Singh N.K."/>
            <person name="Messing J."/>
            <person name="Nelson A.B."/>
            <person name="Fuks G."/>
            <person name="Kavchok S."/>
            <person name="Keizer G."/>
            <person name="Linton E."/>
            <person name="Llaca V."/>
            <person name="Song R."/>
            <person name="Tanyolac B."/>
            <person name="Young S."/>
            <person name="Ho-Il K."/>
            <person name="Hahn J.H."/>
            <person name="Sangsakoo G."/>
            <person name="Vanavichit A."/>
            <person name="de Mattos Luiz.A.T."/>
            <person name="Zimmer P.D."/>
            <person name="Malone G."/>
            <person name="Dellagostin O."/>
            <person name="de Oliveira A.C."/>
            <person name="Bevan M."/>
            <person name="Bancroft I."/>
            <person name="Minx P."/>
            <person name="Cordum H."/>
            <person name="Wilson R."/>
            <person name="Cheng Z."/>
            <person name="Jin W."/>
            <person name="Jiang J."/>
            <person name="Leong S.A."/>
            <person name="Iwama H."/>
            <person name="Gojobori T."/>
            <person name="Itoh T."/>
            <person name="Niimura Y."/>
            <person name="Fujii Y."/>
            <person name="Habara T."/>
            <person name="Sakai H."/>
            <person name="Sato Y."/>
            <person name="Wilson G."/>
            <person name="Kumar K."/>
            <person name="McCouch S."/>
            <person name="Juretic N."/>
            <person name="Hoen D."/>
            <person name="Wright S."/>
            <person name="Bruskiewich R."/>
            <person name="Bureau T."/>
            <person name="Miyao A."/>
            <person name="Hirochika H."/>
            <person name="Nishikawa T."/>
            <person name="Kadowaki K."/>
            <person name="Sugiura M."/>
            <person name="Burr B."/>
            <person name="Sasaki T."/>
        </authorList>
    </citation>
    <scope>NUCLEOTIDE SEQUENCE [LARGE SCALE GENOMIC DNA]</scope>
    <source>
        <strain evidence="3">cv. Nipponbare</strain>
    </source>
</reference>
<feature type="compositionally biased region" description="Acidic residues" evidence="1">
    <location>
        <begin position="122"/>
        <end position="131"/>
    </location>
</feature>
<reference evidence="2 3" key="3">
    <citation type="journal article" date="2013" name="Rice">
        <title>Improvement of the Oryza sativa Nipponbare reference genome using next generation sequence and optical map data.</title>
        <authorList>
            <person name="Kawahara Y."/>
            <person name="de la Bastide M."/>
            <person name="Hamilton J.P."/>
            <person name="Kanamori H."/>
            <person name="McCombie W.R."/>
            <person name="Ouyang S."/>
            <person name="Schwartz D.C."/>
            <person name="Tanaka T."/>
            <person name="Wu J."/>
            <person name="Zhou S."/>
            <person name="Childs K.L."/>
            <person name="Davidson R.M."/>
            <person name="Lin H."/>
            <person name="Quesada-Ocampo L."/>
            <person name="Vaillancourt B."/>
            <person name="Sakai H."/>
            <person name="Lee S.S."/>
            <person name="Kim J."/>
            <person name="Numa H."/>
            <person name="Itoh T."/>
            <person name="Buell C.R."/>
            <person name="Matsumoto T."/>
        </authorList>
    </citation>
    <scope>NUCLEOTIDE SEQUENCE [LARGE SCALE GENOMIC DNA]</scope>
    <source>
        <strain evidence="3">cv. Nipponbare</strain>
    </source>
</reference>
<sequence length="224" mass="24110">MPQAHNPPHPADHVKPSRSFQSKVPAAHVAHAAEQHTAATRTNPRACLTLCGGDHGCPLAGAEPSSPGTDSPVLCVRIVSLDYHMAPPLPGRIRLLLQPLPRSVRLDESSSLSNNIPQLDGSSDENQEVPQEDGKVQDCLVTHLLKVVELLWCSLPPPIKKRSDVNVDGHVKTSPDGAMPTEKEPSVSFMSRTGKNSHATTDKTGRESFSRSGEHDPLCDSVRV</sequence>
<protein>
    <submittedName>
        <fullName evidence="2">Os07g0209401 protein</fullName>
    </submittedName>
</protein>
<evidence type="ECO:0000256" key="1">
    <source>
        <dbReference type="SAM" id="MobiDB-lite"/>
    </source>
</evidence>
<proteinExistence type="predicted"/>
<dbReference type="InParanoid" id="A0A0P0X3J1"/>
<evidence type="ECO:0000313" key="3">
    <source>
        <dbReference type="Proteomes" id="UP000059680"/>
    </source>
</evidence>
<feature type="compositionally biased region" description="Basic and acidic residues" evidence="1">
    <location>
        <begin position="200"/>
        <end position="224"/>
    </location>
</feature>
<organism evidence="2 3">
    <name type="scientific">Oryza sativa subsp. japonica</name>
    <name type="common">Rice</name>
    <dbReference type="NCBI Taxonomy" id="39947"/>
    <lineage>
        <taxon>Eukaryota</taxon>
        <taxon>Viridiplantae</taxon>
        <taxon>Streptophyta</taxon>
        <taxon>Embryophyta</taxon>
        <taxon>Tracheophyta</taxon>
        <taxon>Spermatophyta</taxon>
        <taxon>Magnoliopsida</taxon>
        <taxon>Liliopsida</taxon>
        <taxon>Poales</taxon>
        <taxon>Poaceae</taxon>
        <taxon>BOP clade</taxon>
        <taxon>Oryzoideae</taxon>
        <taxon>Oryzeae</taxon>
        <taxon>Oryzinae</taxon>
        <taxon>Oryza</taxon>
        <taxon>Oryza sativa</taxon>
    </lineage>
</organism>
<name>A0A0P0X3J1_ORYSJ</name>
<evidence type="ECO:0000313" key="2">
    <source>
        <dbReference type="EMBL" id="BAT00583.1"/>
    </source>
</evidence>
<feature type="region of interest" description="Disordered" evidence="1">
    <location>
        <begin position="1"/>
        <end position="25"/>
    </location>
</feature>
<gene>
    <name evidence="2" type="ordered locus">Os07g0209401</name>
    <name evidence="2" type="ORF">OSNPB_070209401</name>
</gene>
<keyword evidence="3" id="KW-1185">Reference proteome</keyword>
<feature type="compositionally biased region" description="Polar residues" evidence="1">
    <location>
        <begin position="188"/>
        <end position="199"/>
    </location>
</feature>
<dbReference type="Proteomes" id="UP000059680">
    <property type="component" value="Chromosome 7"/>
</dbReference>
<feature type="region of interest" description="Disordered" evidence="1">
    <location>
        <begin position="106"/>
        <end position="133"/>
    </location>
</feature>